<keyword evidence="4" id="KW-0067">ATP-binding</keyword>
<proteinExistence type="predicted"/>
<dbReference type="OrthoDB" id="1668230at2759"/>
<sequence>MGDDLEVIAGGSTGLIKLRTDNSFVEKAPHPNDKTVEANLEDLRREYVAYSRLPRHPRVLQLHSHSTPQRLVLPYLRNGCLRDFLRYTSSSSSSSRRLQFAADAAESLSILHSVQIIHGDINSWNFLLTDDFRLCIIDFSGSTIDGSAGSGFEGFRYCLPRSFHDPSTVRTDLFALGSLLYEIMTGETPYQSCEDQEVEEYFRKGIFPTTKDVPLLGSVMLGCWRGAYESAEAVYEDIKKQQEAV</sequence>
<dbReference type="GeneID" id="27906708"/>
<dbReference type="InterPro" id="IPR051681">
    <property type="entry name" value="Ser/Thr_Kinases-Pseudokinases"/>
</dbReference>
<evidence type="ECO:0000313" key="7">
    <source>
        <dbReference type="Proteomes" id="UP000016931"/>
    </source>
</evidence>
<dbReference type="GO" id="GO:0004674">
    <property type="term" value="F:protein serine/threonine kinase activity"/>
    <property type="evidence" value="ECO:0007669"/>
    <property type="project" value="TreeGrafter"/>
</dbReference>
<keyword evidence="2" id="KW-0547">Nucleotide-binding</keyword>
<dbReference type="InterPro" id="IPR001245">
    <property type="entry name" value="Ser-Thr/Tyr_kinase_cat_dom"/>
</dbReference>
<dbReference type="RefSeq" id="XP_016764208.1">
    <property type="nucleotide sequence ID" value="XM_016909571.1"/>
</dbReference>
<evidence type="ECO:0000256" key="3">
    <source>
        <dbReference type="ARBA" id="ARBA00022777"/>
    </source>
</evidence>
<dbReference type="GO" id="GO:0005524">
    <property type="term" value="F:ATP binding"/>
    <property type="evidence" value="ECO:0007669"/>
    <property type="project" value="UniProtKB-KW"/>
</dbReference>
<dbReference type="Proteomes" id="UP000016931">
    <property type="component" value="Unassembled WGS sequence"/>
</dbReference>
<dbReference type="InterPro" id="IPR011009">
    <property type="entry name" value="Kinase-like_dom_sf"/>
</dbReference>
<keyword evidence="7" id="KW-1185">Reference proteome</keyword>
<organism evidence="6 7">
    <name type="scientific">Sphaerulina musiva (strain SO2202)</name>
    <name type="common">Poplar stem canker fungus</name>
    <name type="synonym">Septoria musiva</name>
    <dbReference type="NCBI Taxonomy" id="692275"/>
    <lineage>
        <taxon>Eukaryota</taxon>
        <taxon>Fungi</taxon>
        <taxon>Dikarya</taxon>
        <taxon>Ascomycota</taxon>
        <taxon>Pezizomycotina</taxon>
        <taxon>Dothideomycetes</taxon>
        <taxon>Dothideomycetidae</taxon>
        <taxon>Mycosphaerellales</taxon>
        <taxon>Mycosphaerellaceae</taxon>
        <taxon>Sphaerulina</taxon>
    </lineage>
</organism>
<dbReference type="eggNOG" id="KOG0197">
    <property type="taxonomic scope" value="Eukaryota"/>
</dbReference>
<evidence type="ECO:0000259" key="5">
    <source>
        <dbReference type="PROSITE" id="PS50011"/>
    </source>
</evidence>
<dbReference type="PROSITE" id="PS50011">
    <property type="entry name" value="PROTEIN_KINASE_DOM"/>
    <property type="match status" value="1"/>
</dbReference>
<keyword evidence="1" id="KW-0808">Transferase</keyword>
<dbReference type="InterPro" id="IPR000719">
    <property type="entry name" value="Prot_kinase_dom"/>
</dbReference>
<dbReference type="STRING" id="692275.M3B8B5"/>
<evidence type="ECO:0000256" key="4">
    <source>
        <dbReference type="ARBA" id="ARBA00022840"/>
    </source>
</evidence>
<dbReference type="PANTHER" id="PTHR44329">
    <property type="entry name" value="SERINE/THREONINE-PROTEIN KINASE TNNI3K-RELATED"/>
    <property type="match status" value="1"/>
</dbReference>
<dbReference type="HOGENOM" id="CLU_000288_31_2_1"/>
<evidence type="ECO:0000313" key="6">
    <source>
        <dbReference type="EMBL" id="EMF16087.1"/>
    </source>
</evidence>
<name>M3B8B5_SPHMS</name>
<dbReference type="AlphaFoldDB" id="M3B8B5"/>
<protein>
    <submittedName>
        <fullName evidence="6">Kinase-like protein</fullName>
    </submittedName>
</protein>
<dbReference type="PANTHER" id="PTHR44329:SF288">
    <property type="entry name" value="MITOGEN-ACTIVATED PROTEIN KINASE KINASE KINASE 20"/>
    <property type="match status" value="1"/>
</dbReference>
<dbReference type="SUPFAM" id="SSF56112">
    <property type="entry name" value="Protein kinase-like (PK-like)"/>
    <property type="match status" value="1"/>
</dbReference>
<feature type="domain" description="Protein kinase" evidence="5">
    <location>
        <begin position="2"/>
        <end position="245"/>
    </location>
</feature>
<reference evidence="6 7" key="1">
    <citation type="journal article" date="2012" name="PLoS Pathog.">
        <title>Diverse lifestyles and strategies of plant pathogenesis encoded in the genomes of eighteen Dothideomycetes fungi.</title>
        <authorList>
            <person name="Ohm R.A."/>
            <person name="Feau N."/>
            <person name="Henrissat B."/>
            <person name="Schoch C.L."/>
            <person name="Horwitz B.A."/>
            <person name="Barry K.W."/>
            <person name="Condon B.J."/>
            <person name="Copeland A.C."/>
            <person name="Dhillon B."/>
            <person name="Glaser F."/>
            <person name="Hesse C.N."/>
            <person name="Kosti I."/>
            <person name="LaButti K."/>
            <person name="Lindquist E.A."/>
            <person name="Lucas S."/>
            <person name="Salamov A.A."/>
            <person name="Bradshaw R.E."/>
            <person name="Ciuffetti L."/>
            <person name="Hamelin R.C."/>
            <person name="Kema G.H.J."/>
            <person name="Lawrence C."/>
            <person name="Scott J.A."/>
            <person name="Spatafora J.W."/>
            <person name="Turgeon B.G."/>
            <person name="de Wit P.J.G.M."/>
            <person name="Zhong S."/>
            <person name="Goodwin S.B."/>
            <person name="Grigoriev I.V."/>
        </authorList>
    </citation>
    <scope>NUCLEOTIDE SEQUENCE [LARGE SCALE GENOMIC DNA]</scope>
    <source>
        <strain evidence="6 7">SO2202</strain>
    </source>
</reference>
<dbReference type="Gene3D" id="1.10.510.10">
    <property type="entry name" value="Transferase(Phosphotransferase) domain 1"/>
    <property type="match status" value="1"/>
</dbReference>
<accession>M3B8B5</accession>
<dbReference type="Pfam" id="PF07714">
    <property type="entry name" value="PK_Tyr_Ser-Thr"/>
    <property type="match status" value="1"/>
</dbReference>
<keyword evidence="3 6" id="KW-0418">Kinase</keyword>
<evidence type="ECO:0000256" key="1">
    <source>
        <dbReference type="ARBA" id="ARBA00022679"/>
    </source>
</evidence>
<evidence type="ECO:0000256" key="2">
    <source>
        <dbReference type="ARBA" id="ARBA00022741"/>
    </source>
</evidence>
<gene>
    <name evidence="6" type="ORF">SEPMUDRAFT_61629</name>
</gene>
<dbReference type="OMA" id="FYLPRHW"/>
<dbReference type="EMBL" id="KB456261">
    <property type="protein sequence ID" value="EMF16087.1"/>
    <property type="molecule type" value="Genomic_DNA"/>
</dbReference>